<evidence type="ECO:0000259" key="2">
    <source>
        <dbReference type="PROSITE" id="PS51494"/>
    </source>
</evidence>
<dbReference type="Pfam" id="PF17820">
    <property type="entry name" value="PDZ_6"/>
    <property type="match status" value="1"/>
</dbReference>
<sequence>MNCLETFQLKKRIGLIVSGLFLALCWSPPVQHLIGTPDQLMMKQGTHRNLNLDMPVSATVTSTDDKVVAVNGQHAREVLADLRQPLHLQSESTGNTSVVLKLFGVIPLKTVQVHVVPDLKVIPGGQSIGVKIHSKGIMVVGYNLVRDGVKTISPAEQANIRIGDVITEIDGKTVKNVDQVAKWIQQAGENHQEMVLTIQRHEELVKTKLLPILDKESNRYRIGLYIRDSAAGVGTLTFYDPKHHVFGALGHVITDADTGQPIQGTGKVIHASVTSINKGESGQPGEKRGVFIDEDHVLGEIKKNSDFGVFGSMQDNPDHAYASKEVPIALPDEVHVGPAKILTVIKGQKVEQFDIQIVNVFKQESPATKSMVLKVTDPRLLNKTGGIVQGMSGSPILQDGKLVGAVTHVFVNDPTQGYGVYIEWMLNEAGVQTRESQTGATASVPNTLVHADAS</sequence>
<dbReference type="SUPFAM" id="SSF50494">
    <property type="entry name" value="Trypsin-like serine proteases"/>
    <property type="match status" value="1"/>
</dbReference>
<dbReference type="InterPro" id="IPR041489">
    <property type="entry name" value="PDZ_6"/>
</dbReference>
<name>A0ABY4CJA3_9BACL</name>
<dbReference type="Proteomes" id="UP000830167">
    <property type="component" value="Chromosome"/>
</dbReference>
<gene>
    <name evidence="3" type="primary">spoIVB</name>
    <name evidence="3" type="ORF">LSG31_19865</name>
</gene>
<keyword evidence="1" id="KW-0720">Serine protease</keyword>
<protein>
    <submittedName>
        <fullName evidence="3">SpoIVB peptidase</fullName>
        <ecNumber evidence="3">3.4.21.116</ecNumber>
    </submittedName>
</protein>
<dbReference type="GO" id="GO:0016787">
    <property type="term" value="F:hydrolase activity"/>
    <property type="evidence" value="ECO:0007669"/>
    <property type="project" value="UniProtKB-KW"/>
</dbReference>
<organism evidence="3 4">
    <name type="scientific">Fodinisporobacter ferrooxydans</name>
    <dbReference type="NCBI Taxonomy" id="2901836"/>
    <lineage>
        <taxon>Bacteria</taxon>
        <taxon>Bacillati</taxon>
        <taxon>Bacillota</taxon>
        <taxon>Bacilli</taxon>
        <taxon>Bacillales</taxon>
        <taxon>Alicyclobacillaceae</taxon>
        <taxon>Fodinisporobacter</taxon>
    </lineage>
</organism>
<dbReference type="EC" id="3.4.21.116" evidence="3"/>
<dbReference type="NCBIfam" id="TIGR02860">
    <property type="entry name" value="spore_IV_B"/>
    <property type="match status" value="1"/>
</dbReference>
<dbReference type="InterPro" id="IPR014219">
    <property type="entry name" value="SpoIVB"/>
</dbReference>
<dbReference type="InterPro" id="IPR001478">
    <property type="entry name" value="PDZ"/>
</dbReference>
<dbReference type="InterPro" id="IPR009003">
    <property type="entry name" value="Peptidase_S1_PA"/>
</dbReference>
<dbReference type="RefSeq" id="WP_347436782.1">
    <property type="nucleotide sequence ID" value="NZ_CP089291.1"/>
</dbReference>
<dbReference type="Pfam" id="PF05580">
    <property type="entry name" value="Peptidase_S55"/>
    <property type="match status" value="1"/>
</dbReference>
<evidence type="ECO:0000313" key="3">
    <source>
        <dbReference type="EMBL" id="UOF90094.1"/>
    </source>
</evidence>
<reference evidence="3" key="1">
    <citation type="submission" date="2021-12" db="EMBL/GenBank/DDBJ databases">
        <title>Alicyclobacillaceae gen. nov., sp. nov., isolated from chalcocite enrichment system.</title>
        <authorList>
            <person name="Jiang Z."/>
        </authorList>
    </citation>
    <scope>NUCLEOTIDE SEQUENCE</scope>
    <source>
        <strain evidence="3">MYW30-H2</strain>
    </source>
</reference>
<evidence type="ECO:0000256" key="1">
    <source>
        <dbReference type="ARBA" id="ARBA00022825"/>
    </source>
</evidence>
<keyword evidence="4" id="KW-1185">Reference proteome</keyword>
<evidence type="ECO:0000313" key="4">
    <source>
        <dbReference type="Proteomes" id="UP000830167"/>
    </source>
</evidence>
<dbReference type="InterPro" id="IPR008763">
    <property type="entry name" value="Peptidase_S55"/>
</dbReference>
<dbReference type="PROSITE" id="PS51494">
    <property type="entry name" value="SPOIVB"/>
    <property type="match status" value="1"/>
</dbReference>
<keyword evidence="3" id="KW-0378">Hydrolase</keyword>
<feature type="domain" description="Peptidase S55" evidence="2">
    <location>
        <begin position="203"/>
        <end position="441"/>
    </location>
</feature>
<dbReference type="SUPFAM" id="SSF50156">
    <property type="entry name" value="PDZ domain-like"/>
    <property type="match status" value="1"/>
</dbReference>
<dbReference type="EMBL" id="CP089291">
    <property type="protein sequence ID" value="UOF90094.1"/>
    <property type="molecule type" value="Genomic_DNA"/>
</dbReference>
<dbReference type="InterPro" id="IPR036034">
    <property type="entry name" value="PDZ_sf"/>
</dbReference>
<accession>A0ABY4CJA3</accession>
<proteinExistence type="predicted"/>
<dbReference type="Gene3D" id="2.30.42.10">
    <property type="match status" value="1"/>
</dbReference>
<dbReference type="SMART" id="SM00228">
    <property type="entry name" value="PDZ"/>
    <property type="match status" value="1"/>
</dbReference>
<keyword evidence="1" id="KW-0645">Protease</keyword>